<accession>A0A6M3LPU6</accession>
<name>A0A6M3LPU6_9ZZZZ</name>
<protein>
    <submittedName>
        <fullName evidence="1">Uncharacterized protein</fullName>
    </submittedName>
</protein>
<evidence type="ECO:0000313" key="1">
    <source>
        <dbReference type="EMBL" id="QJA96219.1"/>
    </source>
</evidence>
<sequence length="51" mass="6129">MWVTITNDNREVCERWYLGPDIEIKPKDIKNHLDKIFVLAMDEDDYSFLTP</sequence>
<dbReference type="AlphaFoldDB" id="A0A6M3LPU6"/>
<proteinExistence type="predicted"/>
<dbReference type="EMBL" id="MT143380">
    <property type="protein sequence ID" value="QJA96219.1"/>
    <property type="molecule type" value="Genomic_DNA"/>
</dbReference>
<gene>
    <name evidence="1" type="ORF">MM415B04891_0011</name>
</gene>
<reference evidence="1" key="1">
    <citation type="submission" date="2020-03" db="EMBL/GenBank/DDBJ databases">
        <title>The deep terrestrial virosphere.</title>
        <authorList>
            <person name="Holmfeldt K."/>
            <person name="Nilsson E."/>
            <person name="Simone D."/>
            <person name="Lopez-Fernandez M."/>
            <person name="Wu X."/>
            <person name="de Brujin I."/>
            <person name="Lundin D."/>
            <person name="Andersson A."/>
            <person name="Bertilsson S."/>
            <person name="Dopson M."/>
        </authorList>
    </citation>
    <scope>NUCLEOTIDE SEQUENCE</scope>
    <source>
        <strain evidence="1">MM415B04891</strain>
    </source>
</reference>
<organism evidence="1">
    <name type="scientific">viral metagenome</name>
    <dbReference type="NCBI Taxonomy" id="1070528"/>
    <lineage>
        <taxon>unclassified sequences</taxon>
        <taxon>metagenomes</taxon>
        <taxon>organismal metagenomes</taxon>
    </lineage>
</organism>